<keyword evidence="3" id="KW-1185">Reference proteome</keyword>
<dbReference type="InterPro" id="IPR052186">
    <property type="entry name" value="Hydantoin_racemase-like"/>
</dbReference>
<dbReference type="Gene3D" id="3.40.50.12500">
    <property type="match status" value="1"/>
</dbReference>
<dbReference type="HOGENOM" id="CLU_053002_1_1_1"/>
<dbReference type="VEuPathDB" id="FungiDB:F503_04005"/>
<protein>
    <submittedName>
        <fullName evidence="2">Hydantoin racemase</fullName>
    </submittedName>
</protein>
<dbReference type="STRING" id="1262450.S3BTC7"/>
<dbReference type="PANTHER" id="PTHR28047:SF5">
    <property type="entry name" value="PROTEIN DCG1"/>
    <property type="match status" value="1"/>
</dbReference>
<reference evidence="2 3" key="1">
    <citation type="journal article" date="2013" name="BMC Genomics">
        <title>The genome and transcriptome of the pine saprophyte Ophiostoma piceae, and a comparison with the bark beetle-associated pine pathogen Grosmannia clavigera.</title>
        <authorList>
            <person name="Haridas S."/>
            <person name="Wang Y."/>
            <person name="Lim L."/>
            <person name="Massoumi Alamouti S."/>
            <person name="Jackman S."/>
            <person name="Docking R."/>
            <person name="Robertson G."/>
            <person name="Birol I."/>
            <person name="Bohlmann J."/>
            <person name="Breuil C."/>
        </authorList>
    </citation>
    <scope>NUCLEOTIDE SEQUENCE [LARGE SCALE GENOMIC DNA]</scope>
    <source>
        <strain evidence="2 3">UAMH 11346</strain>
    </source>
</reference>
<comment type="similarity">
    <text evidence="1">Belongs to the HyuE racemase family.</text>
</comment>
<dbReference type="OrthoDB" id="412018at2759"/>
<proteinExistence type="inferred from homology"/>
<dbReference type="AlphaFoldDB" id="S3BTC7"/>
<dbReference type="EMBL" id="KE148175">
    <property type="protein sequence ID" value="EPE02656.1"/>
    <property type="molecule type" value="Genomic_DNA"/>
</dbReference>
<dbReference type="OMA" id="CAGMSGM"/>
<sequence length="253" mass="26077">MSRILVLNPNSSTDMTHGVEVAIRGLPGTLTTSTAPSGPASINDAADLAASTEAVLSSLDIGSLTTQYDAVLVACYSVHPLVPKLSELMQGKILVTGIFEASILTALTLLPAYYSSSETVPSTWGVVTTGTFWEEHLSAGVTKFLGASASGSDKNKFAGVYSTGLTAGDFHGGVTQETITSRLKDATKALLRSSPVGCVVMGCAGMAGLEEIIRSAAVEEYGAERGAQVYIIDGVKAGVGLLDQAAKQAALFR</sequence>
<evidence type="ECO:0000313" key="3">
    <source>
        <dbReference type="Proteomes" id="UP000016923"/>
    </source>
</evidence>
<dbReference type="InterPro" id="IPR053714">
    <property type="entry name" value="Iso_Racemase_Enz_sf"/>
</dbReference>
<evidence type="ECO:0000256" key="1">
    <source>
        <dbReference type="ARBA" id="ARBA00038414"/>
    </source>
</evidence>
<evidence type="ECO:0000313" key="2">
    <source>
        <dbReference type="EMBL" id="EPE02656.1"/>
    </source>
</evidence>
<dbReference type="GO" id="GO:0047661">
    <property type="term" value="F:amino-acid racemase activity"/>
    <property type="evidence" value="ECO:0007669"/>
    <property type="project" value="InterPro"/>
</dbReference>
<dbReference type="PANTHER" id="PTHR28047">
    <property type="entry name" value="PROTEIN DCG1"/>
    <property type="match status" value="1"/>
</dbReference>
<accession>S3BTC7</accession>
<gene>
    <name evidence="2" type="ORF">F503_04005</name>
</gene>
<organism evidence="2 3">
    <name type="scientific">Ophiostoma piceae (strain UAMH 11346)</name>
    <name type="common">Sap stain fungus</name>
    <dbReference type="NCBI Taxonomy" id="1262450"/>
    <lineage>
        <taxon>Eukaryota</taxon>
        <taxon>Fungi</taxon>
        <taxon>Dikarya</taxon>
        <taxon>Ascomycota</taxon>
        <taxon>Pezizomycotina</taxon>
        <taxon>Sordariomycetes</taxon>
        <taxon>Sordariomycetidae</taxon>
        <taxon>Ophiostomatales</taxon>
        <taxon>Ophiostomataceae</taxon>
        <taxon>Ophiostoma</taxon>
    </lineage>
</organism>
<dbReference type="eggNOG" id="ENOG502RZ0H">
    <property type="taxonomic scope" value="Eukaryota"/>
</dbReference>
<name>S3BTC7_OPHP1</name>
<dbReference type="Proteomes" id="UP000016923">
    <property type="component" value="Unassembled WGS sequence"/>
</dbReference>
<dbReference type="InterPro" id="IPR015942">
    <property type="entry name" value="Asp/Glu/hydantoin_racemase"/>
</dbReference>
<dbReference type="Pfam" id="PF01177">
    <property type="entry name" value="Asp_Glu_race"/>
    <property type="match status" value="1"/>
</dbReference>